<dbReference type="PANTHER" id="PTHR30283:SF4">
    <property type="entry name" value="PEROXIDE STRESS RESISTANCE PROTEIN YAAA"/>
    <property type="match status" value="1"/>
</dbReference>
<feature type="region of interest" description="Disordered" evidence="1">
    <location>
        <begin position="511"/>
        <end position="630"/>
    </location>
</feature>
<evidence type="ECO:0000256" key="1">
    <source>
        <dbReference type="SAM" id="MobiDB-lite"/>
    </source>
</evidence>
<feature type="compositionally biased region" description="Low complexity" evidence="1">
    <location>
        <begin position="563"/>
        <end position="574"/>
    </location>
</feature>
<feature type="compositionally biased region" description="Basic residues" evidence="1">
    <location>
        <begin position="310"/>
        <end position="333"/>
    </location>
</feature>
<feature type="region of interest" description="Disordered" evidence="1">
    <location>
        <begin position="300"/>
        <end position="367"/>
    </location>
</feature>
<dbReference type="Proteomes" id="UP000266841">
    <property type="component" value="Unassembled WGS sequence"/>
</dbReference>
<name>K0SVJ8_THAOC</name>
<feature type="non-terminal residue" evidence="2">
    <location>
        <position position="630"/>
    </location>
</feature>
<comment type="caution">
    <text evidence="2">The sequence shown here is derived from an EMBL/GenBank/DDBJ whole genome shotgun (WGS) entry which is preliminary data.</text>
</comment>
<dbReference type="InterPro" id="IPR005583">
    <property type="entry name" value="YaaA"/>
</dbReference>
<dbReference type="GO" id="GO:0033194">
    <property type="term" value="P:response to hydroperoxide"/>
    <property type="evidence" value="ECO:0007669"/>
    <property type="project" value="TreeGrafter"/>
</dbReference>
<dbReference type="EMBL" id="AGNL01019049">
    <property type="protein sequence ID" value="EJK62197.1"/>
    <property type="molecule type" value="Genomic_DNA"/>
</dbReference>
<feature type="compositionally biased region" description="Basic and acidic residues" evidence="1">
    <location>
        <begin position="595"/>
        <end position="609"/>
    </location>
</feature>
<feature type="compositionally biased region" description="Basic residues" evidence="1">
    <location>
        <begin position="534"/>
        <end position="552"/>
    </location>
</feature>
<sequence length="630" mass="67835">MSAAAVRIVMSPAKTVDLTPLPDRDLSVDSETVRRLASSLCGVASRPPCDAGRTSEIVREMKGKSTEQLKSLLKLSPKLAGTAASAWNDFDDCEETPGDDRIPAIYMFSGPAFQGLDPQTCDEGTLDYLARNLVVLDPVYGTVPALKPVQPYRLEMGVKVPAISDGTLASHWREPVTSWLADELRGTANDAEKESGDGEGRAMILCNLASDEYSSSIDPSSLPPGTVFVTCKFRTGGKSPAVHSKRARGLMARHMAEVGASSLECIRGFDAENYRCVGPAEGVEVGVVGDGVRLVEMSFERSAAPPKGKAAAKKRPAGGAKKQKKSTGKKTKSSLREEETEQVKTANEKAMDYFDQTQPKSKPEHPKLSTLEHQIRELLAKQLVRPLPNEVDLAVADAPRHLAPVVRVVPVEALDPRHLELDVAVLVPPDPPMVGPPDAAPPDDLEHALPPVRGEPRPVLLREGLPPPRGVPLVGAVPPLREARVGLEPVLEVAYVSAPLELGHGLGRVGAGQPVHGGEGRHVVPVVDVDGRARRPPRPRRRRSRPHPRRNGRAWPGPGGGTSRSPRASPGPSRRSCRPPRRGPAASRRRRRRGRDVPAPRRDPPDVRGDVTQLDLQGVLLGRRHRPVGG</sequence>
<protein>
    <submittedName>
        <fullName evidence="2">Uncharacterized protein</fullName>
    </submittedName>
</protein>
<proteinExistence type="predicted"/>
<dbReference type="eggNOG" id="ENOG502QWDD">
    <property type="taxonomic scope" value="Eukaryota"/>
</dbReference>
<dbReference type="Pfam" id="PF03883">
    <property type="entry name" value="H2O2_YaaD"/>
    <property type="match status" value="1"/>
</dbReference>
<accession>K0SVJ8</accession>
<reference evidence="2 3" key="1">
    <citation type="journal article" date="2012" name="Genome Biol.">
        <title>Genome and low-iron response of an oceanic diatom adapted to chronic iron limitation.</title>
        <authorList>
            <person name="Lommer M."/>
            <person name="Specht M."/>
            <person name="Roy A.S."/>
            <person name="Kraemer L."/>
            <person name="Andreson R."/>
            <person name="Gutowska M.A."/>
            <person name="Wolf J."/>
            <person name="Bergner S.V."/>
            <person name="Schilhabel M.B."/>
            <person name="Klostermeier U.C."/>
            <person name="Beiko R.G."/>
            <person name="Rosenstiel P."/>
            <person name="Hippler M."/>
            <person name="Laroche J."/>
        </authorList>
    </citation>
    <scope>NUCLEOTIDE SEQUENCE [LARGE SCALE GENOMIC DNA]</scope>
    <source>
        <strain evidence="2 3">CCMP1005</strain>
    </source>
</reference>
<dbReference type="GO" id="GO:0005829">
    <property type="term" value="C:cytosol"/>
    <property type="evidence" value="ECO:0007669"/>
    <property type="project" value="TreeGrafter"/>
</dbReference>
<evidence type="ECO:0000313" key="3">
    <source>
        <dbReference type="Proteomes" id="UP000266841"/>
    </source>
</evidence>
<dbReference type="OrthoDB" id="10267106at2759"/>
<organism evidence="2 3">
    <name type="scientific">Thalassiosira oceanica</name>
    <name type="common">Marine diatom</name>
    <dbReference type="NCBI Taxonomy" id="159749"/>
    <lineage>
        <taxon>Eukaryota</taxon>
        <taxon>Sar</taxon>
        <taxon>Stramenopiles</taxon>
        <taxon>Ochrophyta</taxon>
        <taxon>Bacillariophyta</taxon>
        <taxon>Coscinodiscophyceae</taxon>
        <taxon>Thalassiosirophycidae</taxon>
        <taxon>Thalassiosirales</taxon>
        <taxon>Thalassiosiraceae</taxon>
        <taxon>Thalassiosira</taxon>
    </lineage>
</organism>
<feature type="compositionally biased region" description="Basic residues" evidence="1">
    <location>
        <begin position="575"/>
        <end position="594"/>
    </location>
</feature>
<evidence type="ECO:0000313" key="2">
    <source>
        <dbReference type="EMBL" id="EJK62197.1"/>
    </source>
</evidence>
<keyword evidence="3" id="KW-1185">Reference proteome</keyword>
<gene>
    <name evidence="2" type="ORF">THAOC_17193</name>
</gene>
<dbReference type="PANTHER" id="PTHR30283">
    <property type="entry name" value="PEROXIDE STRESS RESPONSE PROTEIN YAAA"/>
    <property type="match status" value="1"/>
</dbReference>
<dbReference type="AlphaFoldDB" id="K0SVJ8"/>